<sequence>MFPKLTMKTTALGLGAAALALSLAACSSNASAPASSTAGSSSASSAPSSSMATMDHSTMGSSSAAAAALVPVGTGDPFADAMTAASHMPMTGKTLADGIVKAAGIKGDPDSDAAGLRAALTSNLQEHVYLAGIGVATAYTKGADSAEFKAAAAAIDKNAVALADMVGTLDPKMKDPVLKVWRAHIGYFVDYAVAAKKGDKAGKEKAQAELSQYTKDAGAALSALAKGKISAGDVTEGLVHHVASLSEAIDALAAGKTEAYSKLHAAASHGGDFIAKLANALAVGNGVKGDALDAASTLRTTLATGLQEHVYLASVAVFVAYTSEGGTDSEAFTAAAGALDHNSQALAEAIGSVAGKEKQEAFLTLWREHIGYFVDYANAVAKGDKAAATKALEELNEYRPKAGAFFEDISKGELKADAIATGLGEHVTTLAGAIDSLKKALVG</sequence>
<dbReference type="PROSITE" id="PS51257">
    <property type="entry name" value="PROKAR_LIPOPROTEIN"/>
    <property type="match status" value="1"/>
</dbReference>
<name>A0A399JIY2_9MICC</name>
<keyword evidence="2" id="KW-0732">Signal</keyword>
<accession>A0A399JIY2</accession>
<proteinExistence type="predicted"/>
<keyword evidence="4" id="KW-1185">Reference proteome</keyword>
<feature type="region of interest" description="Disordered" evidence="1">
    <location>
        <begin position="32"/>
        <end position="57"/>
    </location>
</feature>
<evidence type="ECO:0008006" key="5">
    <source>
        <dbReference type="Google" id="ProtNLM"/>
    </source>
</evidence>
<evidence type="ECO:0000256" key="1">
    <source>
        <dbReference type="SAM" id="MobiDB-lite"/>
    </source>
</evidence>
<evidence type="ECO:0000313" key="3">
    <source>
        <dbReference type="EMBL" id="RII42396.1"/>
    </source>
</evidence>
<gene>
    <name evidence="3" type="ORF">DWB68_07525</name>
</gene>
<organism evidence="3 4">
    <name type="scientific">Galactobacter valiniphilus</name>
    <dbReference type="NCBI Taxonomy" id="2676122"/>
    <lineage>
        <taxon>Bacteria</taxon>
        <taxon>Bacillati</taxon>
        <taxon>Actinomycetota</taxon>
        <taxon>Actinomycetes</taxon>
        <taxon>Micrococcales</taxon>
        <taxon>Micrococcaceae</taxon>
        <taxon>Galactobacter</taxon>
    </lineage>
</organism>
<comment type="caution">
    <text evidence="3">The sequence shown here is derived from an EMBL/GenBank/DDBJ whole genome shotgun (WGS) entry which is preliminary data.</text>
</comment>
<feature type="chain" id="PRO_5017311506" description="Copper amine oxidase" evidence="2">
    <location>
        <begin position="33"/>
        <end position="443"/>
    </location>
</feature>
<feature type="signal peptide" evidence="2">
    <location>
        <begin position="1"/>
        <end position="32"/>
    </location>
</feature>
<reference evidence="3 4" key="1">
    <citation type="submission" date="2018-07" db="EMBL/GenBank/DDBJ databases">
        <title>Arthrobacter sp. nov., isolated from raw cow's milk with high bacterial count.</title>
        <authorList>
            <person name="Hahne J."/>
            <person name="Isele D."/>
            <person name="Lipski A."/>
        </authorList>
    </citation>
    <scope>NUCLEOTIDE SEQUENCE [LARGE SCALE GENOMIC DNA]</scope>
    <source>
        <strain evidence="3 4">JZ R-35</strain>
    </source>
</reference>
<evidence type="ECO:0000256" key="2">
    <source>
        <dbReference type="SAM" id="SignalP"/>
    </source>
</evidence>
<dbReference type="EMBL" id="QQXK01000012">
    <property type="protein sequence ID" value="RII42396.1"/>
    <property type="molecule type" value="Genomic_DNA"/>
</dbReference>
<dbReference type="Proteomes" id="UP000265419">
    <property type="component" value="Unassembled WGS sequence"/>
</dbReference>
<protein>
    <recommendedName>
        <fullName evidence="5">Copper amine oxidase</fullName>
    </recommendedName>
</protein>
<feature type="compositionally biased region" description="Low complexity" evidence="1">
    <location>
        <begin position="32"/>
        <end position="52"/>
    </location>
</feature>
<dbReference type="AlphaFoldDB" id="A0A399JIY2"/>
<evidence type="ECO:0000313" key="4">
    <source>
        <dbReference type="Proteomes" id="UP000265419"/>
    </source>
</evidence>